<dbReference type="SMART" id="SM00862">
    <property type="entry name" value="Trans_reg_C"/>
    <property type="match status" value="1"/>
</dbReference>
<feature type="domain" description="Response regulatory" evidence="7">
    <location>
        <begin position="6"/>
        <end position="119"/>
    </location>
</feature>
<gene>
    <name evidence="9" type="ORF">K8F61_14215</name>
</gene>
<organism evidence="9 10">
    <name type="scientific">Microbacterium resistens</name>
    <dbReference type="NCBI Taxonomy" id="156977"/>
    <lineage>
        <taxon>Bacteria</taxon>
        <taxon>Bacillati</taxon>
        <taxon>Actinomycetota</taxon>
        <taxon>Actinomycetes</taxon>
        <taxon>Micrococcales</taxon>
        <taxon>Microbacteriaceae</taxon>
        <taxon>Microbacterium</taxon>
    </lineage>
</organism>
<evidence type="ECO:0000256" key="1">
    <source>
        <dbReference type="ARBA" id="ARBA00022553"/>
    </source>
</evidence>
<keyword evidence="10" id="KW-1185">Reference proteome</keyword>
<evidence type="ECO:0000256" key="2">
    <source>
        <dbReference type="ARBA" id="ARBA00023015"/>
    </source>
</evidence>
<dbReference type="Pfam" id="PF00486">
    <property type="entry name" value="Trans_reg_C"/>
    <property type="match status" value="1"/>
</dbReference>
<evidence type="ECO:0000313" key="9">
    <source>
        <dbReference type="EMBL" id="UGS25799.1"/>
    </source>
</evidence>
<evidence type="ECO:0000259" key="7">
    <source>
        <dbReference type="PROSITE" id="PS50110"/>
    </source>
</evidence>
<dbReference type="Gene3D" id="6.10.250.690">
    <property type="match status" value="1"/>
</dbReference>
<proteinExistence type="predicted"/>
<dbReference type="Pfam" id="PF00072">
    <property type="entry name" value="Response_reg"/>
    <property type="match status" value="1"/>
</dbReference>
<keyword evidence="2" id="KW-0805">Transcription regulation</keyword>
<dbReference type="InterPro" id="IPR011006">
    <property type="entry name" value="CheY-like_superfamily"/>
</dbReference>
<dbReference type="CDD" id="cd00383">
    <property type="entry name" value="trans_reg_C"/>
    <property type="match status" value="1"/>
</dbReference>
<dbReference type="RefSeq" id="WP_231819574.1">
    <property type="nucleotide sequence ID" value="NZ_CP082781.1"/>
</dbReference>
<dbReference type="InterPro" id="IPR001789">
    <property type="entry name" value="Sig_transdc_resp-reg_receiver"/>
</dbReference>
<dbReference type="Gene3D" id="3.40.50.2300">
    <property type="match status" value="1"/>
</dbReference>
<dbReference type="InterPro" id="IPR001867">
    <property type="entry name" value="OmpR/PhoB-type_DNA-bd"/>
</dbReference>
<dbReference type="SUPFAM" id="SSF52172">
    <property type="entry name" value="CheY-like"/>
    <property type="match status" value="1"/>
</dbReference>
<keyword evidence="3 6" id="KW-0238">DNA-binding</keyword>
<dbReference type="Proteomes" id="UP001199642">
    <property type="component" value="Chromosome"/>
</dbReference>
<evidence type="ECO:0000256" key="6">
    <source>
        <dbReference type="PROSITE-ProRule" id="PRU01091"/>
    </source>
</evidence>
<feature type="DNA-binding region" description="OmpR/PhoB-type" evidence="6">
    <location>
        <begin position="129"/>
        <end position="227"/>
    </location>
</feature>
<dbReference type="PANTHER" id="PTHR48111">
    <property type="entry name" value="REGULATOR OF RPOS"/>
    <property type="match status" value="1"/>
</dbReference>
<sequence length="234" mass="25876">MEARPRVVLVEDDADVRHAVGGYLHAQGYAVTLCATGDAGRRALREVEADVVVLDRMLPGVSGDELCAELRAGSRAPVLMLTALGDVEDRIEGLELGADDYLAKPFSLRELALRVAALIRRRVEAADAAVVLRDGDFVLDLARRTAAVRGRDIPLAAREFDLLRYLLAHPGRTIGREELLREAWGWDAGDSSTVTVHVRRLREKIEEDPRDPRHLVTEWGTGYRFVPDGGRVRP</sequence>
<dbReference type="PROSITE" id="PS50110">
    <property type="entry name" value="RESPONSE_REGULATORY"/>
    <property type="match status" value="1"/>
</dbReference>
<name>A0ABY3RPG2_9MICO</name>
<protein>
    <submittedName>
        <fullName evidence="9">Response regulator transcription factor</fullName>
    </submittedName>
</protein>
<dbReference type="Gene3D" id="1.10.10.10">
    <property type="entry name" value="Winged helix-like DNA-binding domain superfamily/Winged helix DNA-binding domain"/>
    <property type="match status" value="1"/>
</dbReference>
<feature type="domain" description="OmpR/PhoB-type" evidence="8">
    <location>
        <begin position="129"/>
        <end position="227"/>
    </location>
</feature>
<accession>A0ABY3RPG2</accession>
<dbReference type="InterPro" id="IPR036388">
    <property type="entry name" value="WH-like_DNA-bd_sf"/>
</dbReference>
<evidence type="ECO:0000313" key="10">
    <source>
        <dbReference type="Proteomes" id="UP001199642"/>
    </source>
</evidence>
<dbReference type="EMBL" id="CP082781">
    <property type="protein sequence ID" value="UGS25799.1"/>
    <property type="molecule type" value="Genomic_DNA"/>
</dbReference>
<evidence type="ECO:0000256" key="4">
    <source>
        <dbReference type="ARBA" id="ARBA00023163"/>
    </source>
</evidence>
<dbReference type="InterPro" id="IPR039420">
    <property type="entry name" value="WalR-like"/>
</dbReference>
<evidence type="ECO:0000256" key="3">
    <source>
        <dbReference type="ARBA" id="ARBA00023125"/>
    </source>
</evidence>
<evidence type="ECO:0000259" key="8">
    <source>
        <dbReference type="PROSITE" id="PS51755"/>
    </source>
</evidence>
<dbReference type="PANTHER" id="PTHR48111:SF4">
    <property type="entry name" value="DNA-BINDING DUAL TRANSCRIPTIONAL REGULATOR OMPR"/>
    <property type="match status" value="1"/>
</dbReference>
<evidence type="ECO:0000256" key="5">
    <source>
        <dbReference type="PROSITE-ProRule" id="PRU00169"/>
    </source>
</evidence>
<dbReference type="SMART" id="SM00448">
    <property type="entry name" value="REC"/>
    <property type="match status" value="1"/>
</dbReference>
<keyword evidence="4" id="KW-0804">Transcription</keyword>
<keyword evidence="1 5" id="KW-0597">Phosphoprotein</keyword>
<dbReference type="PROSITE" id="PS51755">
    <property type="entry name" value="OMPR_PHOB"/>
    <property type="match status" value="1"/>
</dbReference>
<reference evidence="9 10" key="1">
    <citation type="submission" date="2023-01" db="EMBL/GenBank/DDBJ databases">
        <title>Characterization of estradiol degrading bacteria Microbacterium sp. MZT7 and reveal degrading genes through genome analysis.</title>
        <authorList>
            <person name="Hao P."/>
            <person name="Gao Y."/>
        </authorList>
    </citation>
    <scope>NUCLEOTIDE SEQUENCE [LARGE SCALE GENOMIC DNA]</scope>
    <source>
        <strain evidence="9 10">MZT7</strain>
    </source>
</reference>
<feature type="modified residue" description="4-aspartylphosphate" evidence="5">
    <location>
        <position position="55"/>
    </location>
</feature>